<feature type="compositionally biased region" description="Basic and acidic residues" evidence="1">
    <location>
        <begin position="8"/>
        <end position="31"/>
    </location>
</feature>
<reference evidence="2 3" key="1">
    <citation type="journal article" date="2019" name="Int. J. Syst. Evol. Microbiol.">
        <title>The Global Catalogue of Microorganisms (GCM) 10K type strain sequencing project: providing services to taxonomists for standard genome sequencing and annotation.</title>
        <authorList>
            <consortium name="The Broad Institute Genomics Platform"/>
            <consortium name="The Broad Institute Genome Sequencing Center for Infectious Disease"/>
            <person name="Wu L."/>
            <person name="Ma J."/>
        </authorList>
    </citation>
    <scope>NUCLEOTIDE SEQUENCE [LARGE SCALE GENOMIC DNA]</scope>
    <source>
        <strain evidence="2 3">CGMCC 1.3239</strain>
    </source>
</reference>
<evidence type="ECO:0008006" key="4">
    <source>
        <dbReference type="Google" id="ProtNLM"/>
    </source>
</evidence>
<gene>
    <name evidence="2" type="ORF">ACFQEU_03295</name>
</gene>
<evidence type="ECO:0000313" key="2">
    <source>
        <dbReference type="EMBL" id="MFC6752497.1"/>
    </source>
</evidence>
<dbReference type="RefSeq" id="WP_379779252.1">
    <property type="nucleotide sequence ID" value="NZ_JBHSWW010000023.1"/>
</dbReference>
<evidence type="ECO:0000313" key="3">
    <source>
        <dbReference type="Proteomes" id="UP001596442"/>
    </source>
</evidence>
<name>A0ABD5S7L2_9EURY</name>
<evidence type="ECO:0000256" key="1">
    <source>
        <dbReference type="SAM" id="MobiDB-lite"/>
    </source>
</evidence>
<feature type="compositionally biased region" description="Basic and acidic residues" evidence="1">
    <location>
        <begin position="50"/>
        <end position="62"/>
    </location>
</feature>
<sequence length="87" mass="9599">MSFTPTMGRDEEHERSTEPATDHSALDRSDPADDPSSAPEPAMDDATVELIRDAVDVARGDLSDQTFSEKYGVGTDEDRGDERWPED</sequence>
<dbReference type="EMBL" id="JBHSWW010000023">
    <property type="protein sequence ID" value="MFC6752497.1"/>
    <property type="molecule type" value="Genomic_DNA"/>
</dbReference>
<keyword evidence="3" id="KW-1185">Reference proteome</keyword>
<comment type="caution">
    <text evidence="2">The sequence shown here is derived from an EMBL/GenBank/DDBJ whole genome shotgun (WGS) entry which is preliminary data.</text>
</comment>
<feature type="region of interest" description="Disordered" evidence="1">
    <location>
        <begin position="1"/>
        <end position="87"/>
    </location>
</feature>
<feature type="compositionally biased region" description="Basic and acidic residues" evidence="1">
    <location>
        <begin position="76"/>
        <end position="87"/>
    </location>
</feature>
<protein>
    <recommendedName>
        <fullName evidence="4">4Fe-4S ferredoxin iron-sulfur binding domain-containing protein</fullName>
    </recommendedName>
</protein>
<dbReference type="Proteomes" id="UP001596442">
    <property type="component" value="Unassembled WGS sequence"/>
</dbReference>
<accession>A0ABD5S7L2</accession>
<proteinExistence type="predicted"/>
<organism evidence="2 3">
    <name type="scientific">Halorubrum tibetense</name>
    <dbReference type="NCBI Taxonomy" id="175631"/>
    <lineage>
        <taxon>Archaea</taxon>
        <taxon>Methanobacteriati</taxon>
        <taxon>Methanobacteriota</taxon>
        <taxon>Stenosarchaea group</taxon>
        <taxon>Halobacteria</taxon>
        <taxon>Halobacteriales</taxon>
        <taxon>Haloferacaceae</taxon>
        <taxon>Halorubrum</taxon>
    </lineage>
</organism>
<dbReference type="AlphaFoldDB" id="A0ABD5S7L2"/>